<dbReference type="Proteomes" id="UP001139488">
    <property type="component" value="Unassembled WGS sequence"/>
</dbReference>
<organism evidence="1 2">
    <name type="scientific">Vibrio gelatinilyticus</name>
    <dbReference type="NCBI Taxonomy" id="2893468"/>
    <lineage>
        <taxon>Bacteria</taxon>
        <taxon>Pseudomonadati</taxon>
        <taxon>Pseudomonadota</taxon>
        <taxon>Gammaproteobacteria</taxon>
        <taxon>Vibrionales</taxon>
        <taxon>Vibrionaceae</taxon>
        <taxon>Vibrio</taxon>
    </lineage>
</organism>
<reference evidence="1" key="1">
    <citation type="submission" date="2021-11" db="EMBL/GenBank/DDBJ databases">
        <title>Vibrio ZSDE26 sp. nov. and Vibrio ZSDZ34 sp. nov., isolated from coastal seawater in Qingdao.</title>
        <authorList>
            <person name="Zhang P."/>
        </authorList>
    </citation>
    <scope>NUCLEOTIDE SEQUENCE</scope>
    <source>
        <strain evidence="1">ZSDZ34</strain>
    </source>
</reference>
<evidence type="ECO:0000313" key="2">
    <source>
        <dbReference type="Proteomes" id="UP001139488"/>
    </source>
</evidence>
<dbReference type="RefSeq" id="WP_244357496.1">
    <property type="nucleotide sequence ID" value="NZ_JAJNNZ010000008.1"/>
</dbReference>
<proteinExistence type="predicted"/>
<gene>
    <name evidence="1" type="ORF">LNL84_11670</name>
</gene>
<comment type="caution">
    <text evidence="1">The sequence shown here is derived from an EMBL/GenBank/DDBJ whole genome shotgun (WGS) entry which is preliminary data.</text>
</comment>
<evidence type="ECO:0000313" key="1">
    <source>
        <dbReference type="EMBL" id="MCJ2377490.1"/>
    </source>
</evidence>
<protein>
    <submittedName>
        <fullName evidence="1">Uncharacterized protein</fullName>
    </submittedName>
</protein>
<dbReference type="AlphaFoldDB" id="A0A9X1WFJ7"/>
<accession>A0A9X1WFJ7</accession>
<keyword evidence="2" id="KW-1185">Reference proteome</keyword>
<dbReference type="EMBL" id="JAJNNZ010000008">
    <property type="protein sequence ID" value="MCJ2377490.1"/>
    <property type="molecule type" value="Genomic_DNA"/>
</dbReference>
<sequence length="62" mass="7370">MLHERLERINRLRKEALSNPDFVESARAHEKAIQQLDEPMRVPKNKKLRSLSDIYSQYHSPV</sequence>
<name>A0A9X1WFJ7_9VIBR</name>